<dbReference type="Pfam" id="PF00443">
    <property type="entry name" value="UCH"/>
    <property type="match status" value="1"/>
</dbReference>
<evidence type="ECO:0000256" key="1">
    <source>
        <dbReference type="ARBA" id="ARBA00022786"/>
    </source>
</evidence>
<protein>
    <submittedName>
        <fullName evidence="4">Ubiquitin specific peptidase 54b</fullName>
    </submittedName>
</protein>
<evidence type="ECO:0000313" key="4">
    <source>
        <dbReference type="Ensembl" id="ENSPMAP00000005940.1"/>
    </source>
</evidence>
<dbReference type="GO" id="GO:0016579">
    <property type="term" value="P:protein deubiquitination"/>
    <property type="evidence" value="ECO:0007669"/>
    <property type="project" value="InterPro"/>
</dbReference>
<dbReference type="InterPro" id="IPR052398">
    <property type="entry name" value="Ubiquitin_hydrolase_53/54"/>
</dbReference>
<reference evidence="4" key="2">
    <citation type="submission" date="2025-09" db="UniProtKB">
        <authorList>
            <consortium name="Ensembl"/>
        </authorList>
    </citation>
    <scope>IDENTIFICATION</scope>
</reference>
<feature type="domain" description="USP" evidence="3">
    <location>
        <begin position="31"/>
        <end position="381"/>
    </location>
</feature>
<dbReference type="PANTHER" id="PTHR22975:SF9">
    <property type="entry name" value="ECHINUS SPLICE FORM 3"/>
    <property type="match status" value="1"/>
</dbReference>
<dbReference type="InterPro" id="IPR038765">
    <property type="entry name" value="Papain-like_cys_pep_sf"/>
</dbReference>
<dbReference type="PROSITE" id="PS50235">
    <property type="entry name" value="USP_3"/>
    <property type="match status" value="1"/>
</dbReference>
<dbReference type="OMA" id="CCISRSA"/>
<accession>S4RL54</accession>
<name>S4RL54_PETMA</name>
<dbReference type="SUPFAM" id="SSF54001">
    <property type="entry name" value="Cysteine proteinases"/>
    <property type="match status" value="1"/>
</dbReference>
<proteinExistence type="predicted"/>
<dbReference type="GO" id="GO:0004843">
    <property type="term" value="F:cysteine-type deubiquitinase activity"/>
    <property type="evidence" value="ECO:0007669"/>
    <property type="project" value="InterPro"/>
</dbReference>
<reference evidence="4" key="1">
    <citation type="submission" date="2025-08" db="UniProtKB">
        <authorList>
            <consortium name="Ensembl"/>
        </authorList>
    </citation>
    <scope>IDENTIFICATION</scope>
</reference>
<dbReference type="STRING" id="7757.ENSPMAP00000005940"/>
<dbReference type="InterPro" id="IPR001394">
    <property type="entry name" value="Peptidase_C19_UCH"/>
</dbReference>
<dbReference type="GeneTree" id="ENSGT00940000155571"/>
<keyword evidence="1" id="KW-0833">Ubl conjugation pathway</keyword>
<dbReference type="InterPro" id="IPR028889">
    <property type="entry name" value="USP"/>
</dbReference>
<sequence>QASVAMSSYETGALRRGALGKRSVYQEAPDKGLVNEPGQNSCFLNSAVQLKVLWHLDVFRRSFRQLTQHQCLGEACVFCALKALFSQFESSQRDVLTSDELRRALAETFRDEQRFQLGLMDDAAECFENLMMWLHRQVAGEGHEDVCTSTNCIPHQKFAIALFEQVRKLSCLCTHWTCVNGAHYDRVCCLPQCVCRRCGATSDPLPFIQMVHYVSTSALCVTAERASDRAEQPSCGSFGKLLREASGSGDLRSCPAECGEMQRIRKVLMNQPQVVAVGLVWDSEQSHQAADILHIIGTCLYLPDLYYRVTDERAKASELSLVGMVCYYGKHYSSFVYHTHKRRWCYFDDAQVKEVGSHWKDVVSKCVQSHYQPLLLLYSHPDAT</sequence>
<dbReference type="CDD" id="cd02257">
    <property type="entry name" value="Peptidase_C19"/>
    <property type="match status" value="1"/>
</dbReference>
<dbReference type="Ensembl" id="ENSPMAT00000005968.1">
    <property type="protein sequence ID" value="ENSPMAP00000005940.1"/>
    <property type="gene ID" value="ENSPMAG00000005397.1"/>
</dbReference>
<evidence type="ECO:0000256" key="2">
    <source>
        <dbReference type="ARBA" id="ARBA00022801"/>
    </source>
</evidence>
<keyword evidence="2" id="KW-0378">Hydrolase</keyword>
<evidence type="ECO:0000259" key="3">
    <source>
        <dbReference type="PROSITE" id="PS50235"/>
    </source>
</evidence>
<dbReference type="AlphaFoldDB" id="S4RL54"/>
<dbReference type="Gene3D" id="3.90.70.10">
    <property type="entry name" value="Cysteine proteinases"/>
    <property type="match status" value="1"/>
</dbReference>
<organism evidence="4">
    <name type="scientific">Petromyzon marinus</name>
    <name type="common">Sea lamprey</name>
    <dbReference type="NCBI Taxonomy" id="7757"/>
    <lineage>
        <taxon>Eukaryota</taxon>
        <taxon>Metazoa</taxon>
        <taxon>Chordata</taxon>
        <taxon>Craniata</taxon>
        <taxon>Vertebrata</taxon>
        <taxon>Cyclostomata</taxon>
        <taxon>Hyperoartia</taxon>
        <taxon>Petromyzontiformes</taxon>
        <taxon>Petromyzontidae</taxon>
        <taxon>Petromyzon</taxon>
    </lineage>
</organism>
<dbReference type="HOGENOM" id="CLU_033868_0_0_1"/>
<dbReference type="PANTHER" id="PTHR22975">
    <property type="entry name" value="UBIQUITIN SPECIFIC PROTEINASE"/>
    <property type="match status" value="1"/>
</dbReference>